<evidence type="ECO:0000313" key="3">
    <source>
        <dbReference type="Proteomes" id="UP000030764"/>
    </source>
</evidence>
<feature type="non-terminal residue" evidence="2">
    <location>
        <position position="1"/>
    </location>
</feature>
<dbReference type="AlphaFoldDB" id="A0A085M373"/>
<proteinExistence type="predicted"/>
<organism evidence="2 3">
    <name type="scientific">Trichuris suis</name>
    <name type="common">pig whipworm</name>
    <dbReference type="NCBI Taxonomy" id="68888"/>
    <lineage>
        <taxon>Eukaryota</taxon>
        <taxon>Metazoa</taxon>
        <taxon>Ecdysozoa</taxon>
        <taxon>Nematoda</taxon>
        <taxon>Enoplea</taxon>
        <taxon>Dorylaimia</taxon>
        <taxon>Trichinellida</taxon>
        <taxon>Trichuridae</taxon>
        <taxon>Trichuris</taxon>
    </lineage>
</organism>
<dbReference type="Proteomes" id="UP000030764">
    <property type="component" value="Unassembled WGS sequence"/>
</dbReference>
<evidence type="ECO:0000313" key="2">
    <source>
        <dbReference type="EMBL" id="KFD51669.1"/>
    </source>
</evidence>
<feature type="compositionally biased region" description="Polar residues" evidence="1">
    <location>
        <begin position="235"/>
        <end position="244"/>
    </location>
</feature>
<name>A0A085M373_9BILA</name>
<reference evidence="2 3" key="1">
    <citation type="journal article" date="2014" name="Nat. Genet.">
        <title>Genome and transcriptome of the porcine whipworm Trichuris suis.</title>
        <authorList>
            <person name="Jex A.R."/>
            <person name="Nejsum P."/>
            <person name="Schwarz E.M."/>
            <person name="Hu L."/>
            <person name="Young N.D."/>
            <person name="Hall R.S."/>
            <person name="Korhonen P.K."/>
            <person name="Liao S."/>
            <person name="Thamsborg S."/>
            <person name="Xia J."/>
            <person name="Xu P."/>
            <person name="Wang S."/>
            <person name="Scheerlinck J.P."/>
            <person name="Hofmann A."/>
            <person name="Sternberg P.W."/>
            <person name="Wang J."/>
            <person name="Gasser R.B."/>
        </authorList>
    </citation>
    <scope>NUCLEOTIDE SEQUENCE [LARGE SCALE GENOMIC DNA]</scope>
    <source>
        <strain evidence="2">DCEP-RM93M</strain>
    </source>
</reference>
<feature type="non-terminal residue" evidence="2">
    <location>
        <position position="244"/>
    </location>
</feature>
<sequence>DAQDVVPSGNDLQSANNGVLRCQSQCERRFSNRRGMRIEERRAGPRKSSLKSKVLRETVQVHHNSDVHELAPRLERYDSTGSRHSAQIVCACSDLLSGWVLSDYHGPLLHFNGECCPSEDLWKGSIAGKGLRPPVVAASGKDITNGKVNAKEDSKNESGCAKAKVLEWSMVSLVVIDLLLVVHIQRVNGPPMVNFEKKERPVAEKRKTNHGFRLFLRSRRLINRRGRPSSGRHVNGSSCRLSYL</sequence>
<accession>A0A085M373</accession>
<dbReference type="EMBL" id="KL363236">
    <property type="protein sequence ID" value="KFD51669.1"/>
    <property type="molecule type" value="Genomic_DNA"/>
</dbReference>
<protein>
    <submittedName>
        <fullName evidence="2">Uncharacterized protein</fullName>
    </submittedName>
</protein>
<gene>
    <name evidence="2" type="ORF">M513_07365</name>
</gene>
<evidence type="ECO:0000256" key="1">
    <source>
        <dbReference type="SAM" id="MobiDB-lite"/>
    </source>
</evidence>
<keyword evidence="3" id="KW-1185">Reference proteome</keyword>
<feature type="region of interest" description="Disordered" evidence="1">
    <location>
        <begin position="225"/>
        <end position="244"/>
    </location>
</feature>